<dbReference type="KEGG" id="sapo:SAPIO_CDS4601"/>
<dbReference type="RefSeq" id="XP_016643224.1">
    <property type="nucleotide sequence ID" value="XM_016787115.1"/>
</dbReference>
<evidence type="ECO:0000313" key="3">
    <source>
        <dbReference type="Proteomes" id="UP000028545"/>
    </source>
</evidence>
<gene>
    <name evidence="2" type="ORF">SAPIO_CDS4601</name>
</gene>
<feature type="region of interest" description="Disordered" evidence="1">
    <location>
        <begin position="24"/>
        <end position="93"/>
    </location>
</feature>
<dbReference type="HOGENOM" id="CLU_604316_0_0_1"/>
<reference evidence="2 3" key="1">
    <citation type="journal article" date="2014" name="Genome Announc.">
        <title>Draft genome sequence of the pathogenic fungus Scedosporium apiospermum.</title>
        <authorList>
            <person name="Vandeputte P."/>
            <person name="Ghamrawi S."/>
            <person name="Rechenmann M."/>
            <person name="Iltis A."/>
            <person name="Giraud S."/>
            <person name="Fleury M."/>
            <person name="Thornton C."/>
            <person name="Delhaes L."/>
            <person name="Meyer W."/>
            <person name="Papon N."/>
            <person name="Bouchara J.P."/>
        </authorList>
    </citation>
    <scope>NUCLEOTIDE SEQUENCE [LARGE SCALE GENOMIC DNA]</scope>
    <source>
        <strain evidence="2 3">IHEM 14462</strain>
    </source>
</reference>
<accession>A0A084G7W3</accession>
<keyword evidence="3" id="KW-1185">Reference proteome</keyword>
<sequence>MTRGSATQLTAVGRPPRRARLRAVAQPLYSSPAAALRGLRPTYYNSASTPPNDNSEPTESTKPYEPDKPNQCGPSPTPPQPSPQPDRSIDDQDSESCMAAAFLALDDGIQPDLHPTALYTYSGTTSELGRGKAMALDLSFLHQASDNEFQPTKLPLTDTDASSTVDWCFDEPSHFVLSPSSVELPALSLAAPTDNASEPSNGGSSTASPCTCLATVINLLLHRTFAFQFAIKILTIQLNKSTQINTPKMLLNALFLFSAGFIGSALGYHEGDKIYAQASDIDLGHGTTIFGGVKYAFEAPPGDEHWYITNSNGTETPHWKYLPNLKASAPAPFSAGSVPADSITSEAGAGLDKRQRPPDYMNYYNLANCNDFDAQDRPVTLNRCVYNRALVAWSSSFTPAGSTCRFIVNYYNSGCGPGSTCSGYITQTFDWAGCFNPPRIFCSTFATCCLSGC</sequence>
<dbReference type="AlphaFoldDB" id="A0A084G7W3"/>
<dbReference type="EMBL" id="JOWA01000093">
    <property type="protein sequence ID" value="KEZ43425.1"/>
    <property type="molecule type" value="Genomic_DNA"/>
</dbReference>
<dbReference type="Proteomes" id="UP000028545">
    <property type="component" value="Unassembled WGS sequence"/>
</dbReference>
<feature type="compositionally biased region" description="Pro residues" evidence="1">
    <location>
        <begin position="75"/>
        <end position="84"/>
    </location>
</feature>
<feature type="compositionally biased region" description="Polar residues" evidence="1">
    <location>
        <begin position="43"/>
        <end position="61"/>
    </location>
</feature>
<evidence type="ECO:0000256" key="1">
    <source>
        <dbReference type="SAM" id="MobiDB-lite"/>
    </source>
</evidence>
<organism evidence="2 3">
    <name type="scientific">Pseudallescheria apiosperma</name>
    <name type="common">Scedosporium apiospermum</name>
    <dbReference type="NCBI Taxonomy" id="563466"/>
    <lineage>
        <taxon>Eukaryota</taxon>
        <taxon>Fungi</taxon>
        <taxon>Dikarya</taxon>
        <taxon>Ascomycota</taxon>
        <taxon>Pezizomycotina</taxon>
        <taxon>Sordariomycetes</taxon>
        <taxon>Hypocreomycetidae</taxon>
        <taxon>Microascales</taxon>
        <taxon>Microascaceae</taxon>
        <taxon>Scedosporium</taxon>
    </lineage>
</organism>
<comment type="caution">
    <text evidence="2">The sequence shown here is derived from an EMBL/GenBank/DDBJ whole genome shotgun (WGS) entry which is preliminary data.</text>
</comment>
<dbReference type="OrthoDB" id="5206905at2759"/>
<proteinExistence type="predicted"/>
<evidence type="ECO:0000313" key="2">
    <source>
        <dbReference type="EMBL" id="KEZ43425.1"/>
    </source>
</evidence>
<dbReference type="VEuPathDB" id="FungiDB:SAPIO_CDS4601"/>
<dbReference type="GeneID" id="27723673"/>
<protein>
    <submittedName>
        <fullName evidence="2">Uncharacterized protein</fullName>
    </submittedName>
</protein>
<name>A0A084G7W3_PSEDA</name>